<dbReference type="EMBL" id="JXNU01000001">
    <property type="protein sequence ID" value="KKF38156.1"/>
    <property type="molecule type" value="Genomic_DNA"/>
</dbReference>
<proteinExistence type="predicted"/>
<evidence type="ECO:0000313" key="2">
    <source>
        <dbReference type="Proteomes" id="UP000033924"/>
    </source>
</evidence>
<accession>A0A0M2KMC5</accession>
<name>A0A0M2KMC5_9GAMM</name>
<dbReference type="RefSeq" id="WP_016191986.1">
    <property type="nucleotide sequence ID" value="NZ_CP089932.1"/>
</dbReference>
<organism evidence="1 2">
    <name type="scientific">Erwinia tracheiphila</name>
    <dbReference type="NCBI Taxonomy" id="65700"/>
    <lineage>
        <taxon>Bacteria</taxon>
        <taxon>Pseudomonadati</taxon>
        <taxon>Pseudomonadota</taxon>
        <taxon>Gammaproteobacteria</taxon>
        <taxon>Enterobacterales</taxon>
        <taxon>Erwiniaceae</taxon>
        <taxon>Erwinia</taxon>
    </lineage>
</organism>
<reference evidence="1 2" key="1">
    <citation type="submission" date="2015-01" db="EMBL/GenBank/DDBJ databases">
        <title>Erwinia tracheiphila.</title>
        <authorList>
            <person name="Shapiro L.R."/>
        </authorList>
    </citation>
    <scope>NUCLEOTIDE SEQUENCE [LARGE SCALE GENOMIC DNA]</scope>
    <source>
        <strain evidence="1 2">BuffGH</strain>
    </source>
</reference>
<dbReference type="STRING" id="65700.SY86_01220"/>
<dbReference type="Proteomes" id="UP000033924">
    <property type="component" value="Unassembled WGS sequence"/>
</dbReference>
<sequence length="65" mass="7021">MGQHLITSAAAGKRLRDDYGATAGFSFTATFPLITITKKNARLMRSFPVVQSGKVETHGRLNNVA</sequence>
<keyword evidence="2" id="KW-1185">Reference proteome</keyword>
<comment type="caution">
    <text evidence="1">The sequence shown here is derived from an EMBL/GenBank/DDBJ whole genome shotgun (WGS) entry which is preliminary data.</text>
</comment>
<dbReference type="AlphaFoldDB" id="A0A0M2KMC5"/>
<protein>
    <submittedName>
        <fullName evidence="1">Uncharacterized protein</fullName>
    </submittedName>
</protein>
<dbReference type="PATRIC" id="fig|65700.7.peg.299"/>
<gene>
    <name evidence="1" type="ORF">SY86_01220</name>
</gene>
<evidence type="ECO:0000313" key="1">
    <source>
        <dbReference type="EMBL" id="KKF38156.1"/>
    </source>
</evidence>